<organism evidence="2 3">
    <name type="scientific">Roseimicrobium gellanilyticum</name>
    <dbReference type="NCBI Taxonomy" id="748857"/>
    <lineage>
        <taxon>Bacteria</taxon>
        <taxon>Pseudomonadati</taxon>
        <taxon>Verrucomicrobiota</taxon>
        <taxon>Verrucomicrobiia</taxon>
        <taxon>Verrucomicrobiales</taxon>
        <taxon>Verrucomicrobiaceae</taxon>
        <taxon>Roseimicrobium</taxon>
    </lineage>
</organism>
<dbReference type="PANTHER" id="PTHR43283">
    <property type="entry name" value="BETA-LACTAMASE-RELATED"/>
    <property type="match status" value="1"/>
</dbReference>
<feature type="domain" description="Beta-lactamase-related" evidence="1">
    <location>
        <begin position="29"/>
        <end position="394"/>
    </location>
</feature>
<accession>A0A366H4C3</accession>
<protein>
    <submittedName>
        <fullName evidence="2">CubicO group peptidase (Beta-lactamase class C family)</fullName>
    </submittedName>
</protein>
<gene>
    <name evidence="2" type="ORF">DES53_11894</name>
</gene>
<sequence length="414" mass="45458">MKDAPPSLLEPREKRSSPTFTEAGLNRLRASMQAQVESGRLPGLVAAVSRHGELHVEAFGTQDVEGTRPMQRDTIFRIASLTKPIAATAAMMLVEEGELELDDAVDPWLPELANRRVLSWLDGPLDDTVPAKRAITLRDLLTLRMGLGHLMDACPECSILKVLNEQRLLMGFPEPQLVPAPDEWMRRLGEVPLMRQPGEAWMYDLAFDVLGVLIARVSGMSFEAFLRKRIFEPLGMKDTAFHVQQEKLNRLPPAYAGDEESGGLRVFDPGNGESQWATAPAFESGRGGLVSTADDYHAFCQMLLHRGNHAGMQLLTPKSVALMTSDQLTPRQREGNEMFFGDHSSWGLGMGVVIKKTSESKSVGRFGWAGGLGTTACTDPANGLIGILFTQRLMDSPEPPAVFRDFEDGVYGAL</sequence>
<dbReference type="EMBL" id="QNRR01000018">
    <property type="protein sequence ID" value="RBP36144.1"/>
    <property type="molecule type" value="Genomic_DNA"/>
</dbReference>
<evidence type="ECO:0000313" key="3">
    <source>
        <dbReference type="Proteomes" id="UP000253426"/>
    </source>
</evidence>
<dbReference type="PANTHER" id="PTHR43283:SF3">
    <property type="entry name" value="BETA-LACTAMASE FAMILY PROTEIN (AFU_ORTHOLOGUE AFUA_5G07500)"/>
    <property type="match status" value="1"/>
</dbReference>
<dbReference type="SUPFAM" id="SSF56601">
    <property type="entry name" value="beta-lactamase/transpeptidase-like"/>
    <property type="match status" value="1"/>
</dbReference>
<reference evidence="2 3" key="1">
    <citation type="submission" date="2018-06" db="EMBL/GenBank/DDBJ databases">
        <title>Genomic Encyclopedia of Type Strains, Phase IV (KMG-IV): sequencing the most valuable type-strain genomes for metagenomic binning, comparative biology and taxonomic classification.</title>
        <authorList>
            <person name="Goeker M."/>
        </authorList>
    </citation>
    <scope>NUCLEOTIDE SEQUENCE [LARGE SCALE GENOMIC DNA]</scope>
    <source>
        <strain evidence="2 3">DSM 25532</strain>
    </source>
</reference>
<dbReference type="RefSeq" id="WP_211325743.1">
    <property type="nucleotide sequence ID" value="NZ_QNRR01000018.1"/>
</dbReference>
<dbReference type="Proteomes" id="UP000253426">
    <property type="component" value="Unassembled WGS sequence"/>
</dbReference>
<dbReference type="AlphaFoldDB" id="A0A366H4C3"/>
<comment type="caution">
    <text evidence="2">The sequence shown here is derived from an EMBL/GenBank/DDBJ whole genome shotgun (WGS) entry which is preliminary data.</text>
</comment>
<evidence type="ECO:0000259" key="1">
    <source>
        <dbReference type="Pfam" id="PF00144"/>
    </source>
</evidence>
<dbReference type="InterPro" id="IPR001466">
    <property type="entry name" value="Beta-lactam-related"/>
</dbReference>
<keyword evidence="3" id="KW-1185">Reference proteome</keyword>
<dbReference type="Pfam" id="PF00144">
    <property type="entry name" value="Beta-lactamase"/>
    <property type="match status" value="1"/>
</dbReference>
<name>A0A366H4C3_9BACT</name>
<dbReference type="InterPro" id="IPR012338">
    <property type="entry name" value="Beta-lactam/transpept-like"/>
</dbReference>
<dbReference type="InterPro" id="IPR050789">
    <property type="entry name" value="Diverse_Enzym_Activities"/>
</dbReference>
<evidence type="ECO:0000313" key="2">
    <source>
        <dbReference type="EMBL" id="RBP36144.1"/>
    </source>
</evidence>
<proteinExistence type="predicted"/>
<dbReference type="Gene3D" id="3.40.710.10">
    <property type="entry name" value="DD-peptidase/beta-lactamase superfamily"/>
    <property type="match status" value="1"/>
</dbReference>